<dbReference type="PANTHER" id="PTHR43333:SF1">
    <property type="entry name" value="D-ISOMER SPECIFIC 2-HYDROXYACID DEHYDROGENASE NAD-BINDING DOMAIN-CONTAINING PROTEIN"/>
    <property type="match status" value="1"/>
</dbReference>
<reference evidence="4 5" key="1">
    <citation type="submission" date="2017-06" db="EMBL/GenBank/DDBJ databases">
        <title>Comparative genomic analysis of Ambrosia Fusariam Clade fungi.</title>
        <authorList>
            <person name="Stajich J.E."/>
            <person name="Carrillo J."/>
            <person name="Kijimoto T."/>
            <person name="Eskalen A."/>
            <person name="O'Donnell K."/>
            <person name="Kasson M."/>
        </authorList>
    </citation>
    <scope>NUCLEOTIDE SEQUENCE [LARGE SCALE GENOMIC DNA]</scope>
    <source>
        <strain evidence="4">UCR3666</strain>
    </source>
</reference>
<proteinExistence type="predicted"/>
<dbReference type="GO" id="GO:0051287">
    <property type="term" value="F:NAD binding"/>
    <property type="evidence" value="ECO:0007669"/>
    <property type="project" value="InterPro"/>
</dbReference>
<feature type="domain" description="D-isomer specific 2-hydroxyacid dehydrogenase NAD-binding" evidence="3">
    <location>
        <begin position="119"/>
        <end position="188"/>
    </location>
</feature>
<accession>A0A3M2RWU1</accession>
<evidence type="ECO:0000313" key="4">
    <source>
        <dbReference type="EMBL" id="RMJ09744.1"/>
    </source>
</evidence>
<evidence type="ECO:0000256" key="2">
    <source>
        <dbReference type="ARBA" id="ARBA00023027"/>
    </source>
</evidence>
<dbReference type="AlphaFoldDB" id="A0A3M2RWU1"/>
<dbReference type="EMBL" id="NKUJ01000230">
    <property type="protein sequence ID" value="RMJ09744.1"/>
    <property type="molecule type" value="Genomic_DNA"/>
</dbReference>
<dbReference type="GO" id="GO:0016491">
    <property type="term" value="F:oxidoreductase activity"/>
    <property type="evidence" value="ECO:0007669"/>
    <property type="project" value="UniProtKB-KW"/>
</dbReference>
<dbReference type="InterPro" id="IPR006140">
    <property type="entry name" value="D-isomer_DH_NAD-bd"/>
</dbReference>
<dbReference type="Pfam" id="PF02826">
    <property type="entry name" value="2-Hacid_dh_C"/>
    <property type="match status" value="2"/>
</dbReference>
<name>A0A3M2RWU1_9HYPO</name>
<gene>
    <name evidence="4" type="ORF">CDV36_010627</name>
</gene>
<dbReference type="OrthoDB" id="298012at2759"/>
<feature type="domain" description="D-isomer specific 2-hydroxyacid dehydrogenase NAD-binding" evidence="3">
    <location>
        <begin position="222"/>
        <end position="320"/>
    </location>
</feature>
<dbReference type="STRING" id="2010991.A0A3M2RWU1"/>
<evidence type="ECO:0000313" key="5">
    <source>
        <dbReference type="Proteomes" id="UP000277212"/>
    </source>
</evidence>
<dbReference type="PROSITE" id="PS00065">
    <property type="entry name" value="D_2_HYDROXYACID_DH_1"/>
    <property type="match status" value="1"/>
</dbReference>
<organism evidence="4 5">
    <name type="scientific">Fusarium kuroshium</name>
    <dbReference type="NCBI Taxonomy" id="2010991"/>
    <lineage>
        <taxon>Eukaryota</taxon>
        <taxon>Fungi</taxon>
        <taxon>Dikarya</taxon>
        <taxon>Ascomycota</taxon>
        <taxon>Pezizomycotina</taxon>
        <taxon>Sordariomycetes</taxon>
        <taxon>Hypocreomycetidae</taxon>
        <taxon>Hypocreales</taxon>
        <taxon>Nectriaceae</taxon>
        <taxon>Fusarium</taxon>
        <taxon>Fusarium solani species complex</taxon>
    </lineage>
</organism>
<dbReference type="Proteomes" id="UP000277212">
    <property type="component" value="Unassembled WGS sequence"/>
</dbReference>
<keyword evidence="5" id="KW-1185">Reference proteome</keyword>
<protein>
    <recommendedName>
        <fullName evidence="3">D-isomer specific 2-hydroxyacid dehydrogenase NAD-binding domain-containing protein</fullName>
    </recommendedName>
</protein>
<dbReference type="InterPro" id="IPR036291">
    <property type="entry name" value="NAD(P)-bd_dom_sf"/>
</dbReference>
<keyword evidence="2" id="KW-0520">NAD</keyword>
<evidence type="ECO:0000259" key="3">
    <source>
        <dbReference type="Pfam" id="PF02826"/>
    </source>
</evidence>
<evidence type="ECO:0000256" key="1">
    <source>
        <dbReference type="ARBA" id="ARBA00023002"/>
    </source>
</evidence>
<dbReference type="CDD" id="cd12163">
    <property type="entry name" value="2-Hacid_dh_5"/>
    <property type="match status" value="1"/>
</dbReference>
<dbReference type="InterPro" id="IPR029752">
    <property type="entry name" value="D-isomer_DH_CS1"/>
</dbReference>
<dbReference type="Gene3D" id="3.40.50.720">
    <property type="entry name" value="NAD(P)-binding Rossmann-like Domain"/>
    <property type="match status" value="2"/>
</dbReference>
<dbReference type="PANTHER" id="PTHR43333">
    <property type="entry name" value="2-HACID_DH_C DOMAIN-CONTAINING PROTEIN"/>
    <property type="match status" value="1"/>
</dbReference>
<sequence length="356" mass="39945">MTLKDDVLLVYLPGPAPETFLTEARERFPELEVRWFEAPIVNFQLLPPDHLPDEAWEGVTMLCIYHQPDPAKVSRARFFQAASAGLDMWAGYPKFRDPEVQFANASGCQPPQIAEWVIGAYLSHQHHFQVYAEQQKQQLWRPRIELGMQVSTGRRMGILGYGGIGRQCARLGQALGMEVYAYTLRERLTAEAWRDETYCVPGTGDPEGAIPSKWFSGGSSQDIDHFLEQDLDLLVVSLPLGDTTRGLLGTEQFKVLGKKHGKTFVCNIARGPIIDTDALVNALEKGLIQGAAVDVTDPEPLPEGHPLWKAPNFFLTPHISWQSSKYWDNLSGLLLENLDRLSTGRPLLNVEKRRPN</sequence>
<comment type="caution">
    <text evidence="4">The sequence shown here is derived from an EMBL/GenBank/DDBJ whole genome shotgun (WGS) entry which is preliminary data.</text>
</comment>
<keyword evidence="1" id="KW-0560">Oxidoreductase</keyword>
<dbReference type="SUPFAM" id="SSF51735">
    <property type="entry name" value="NAD(P)-binding Rossmann-fold domains"/>
    <property type="match status" value="1"/>
</dbReference>